<evidence type="ECO:0000313" key="3">
    <source>
        <dbReference type="Proteomes" id="UP000470771"/>
    </source>
</evidence>
<keyword evidence="1" id="KW-0732">Signal</keyword>
<evidence type="ECO:0000313" key="2">
    <source>
        <dbReference type="EMBL" id="NBG66665.1"/>
    </source>
</evidence>
<dbReference type="CDD" id="cd00063">
    <property type="entry name" value="FN3"/>
    <property type="match status" value="1"/>
</dbReference>
<sequence>MKKISLLLLIFISAISSSFASHYVGGEVYWRCIQGTGKYIFYMDYYRDCNSTSADIGTGPVTLRVYNTPLPNNGALSQITMTFVPPDPGTPLGPNGGASVAPLCTGCAGSPQPISCVTEDRGTLEKYSYRSQPITLSGKPPSGTGTTAGWVFGYTAPCCRSGDVENLSNLGSSAMFKAIMYGDGRASQDPCYDSSPQFKESPSVIICEGYDFQFNHNATDDELDSLSYHWANVVNSSSSTTQYQPVINNWAAGFSLANPTPTPAMNPLNKSATIDPLTGEIRMFTILPPSVPANIAGIYVTSAQVDAWGISPITGKRVKTGTIFRDMPFNIFRCPKITYTAVINGSPVTVNETNKPPFVQIGAAAGSNSLDTIVYAGDFVSIPFLAVDSNTSPCSVTSLTEVSVEPTGYQFDKSFNDPQGNCPIKPCATLTPAPSGAPVKRLRGLSTVGTRFNWQTTCDHLNPVGVQQLSSGRFTFVMKVYDDFCPVPAINYPTINITLKAPDPLGPPVIRCVNKLDDGSYVISWTGPVHPDTTNSFHSYQLFLSQRTAGSNVPYTNLSNPIAFGLTDYEGSYTIPASAFPPGQEVAFRMKTRYGCGGSDTSDFSPLYATTNRLKAVHSGTLPAGDPNAPQTKVTLSWKSLFNTIPNYNPRKPLLMASSMLESWNGVFYIYQRHSPHNSGPWLLIDSIMETDTSKFKWTGESPVCDDSVSFKIATRDTLANCESFSNVVTKNMKSIVPPAKPKLIETLVRPNGDVFLKWAVLGLSADSYVIYESDATGALMNKLDSVIVPQDTFIHIGAGADLGAKYYVIIPYDTCNKAVAGTKSEVIKTSQASVSLSGNCIVTANITWTPFLGFGAGAITQYEFYIVENGVTTKIGTRNVPVTSFDYNVGPQTSYDFYVVAKAGAGQSARSSMFNVVTGSLPDTFVIAPPDVRCVRYIGNVVELEWLKPLNPKNNFEEYRVERLDGNNWVVAPNGIITDYNTTTYTDASPIVDLKYRVASVSNYCNQRKDSLPGGFVTPIVLDVENYVIPNVPTAPKLKLEWTSTGIQYENNYEILRDASVGVPSGVYNVDTTVKQTVLSFIDTDSCTKIGRYFVQVQDTSGCYSVSNTAEETFRDSEGPLKQYIDYVTVDYTDINNLAVKIVWSKNPSKDVKRYIIERPLTTFPITNITIDTSGETTEVTEYVNPADTSYTYTIFAEDSCDGISDGPFDEATTIDIDSRFLICDSAVELTWNRYDWFRSGSEVLYEIYASQTKVFADFVKIGSTTRNVFTHEGVQSGDNYYYVKALDLNGAGPFFSNSNLTYEFVEYPDPPAYQYMHSVYVNSPNFIEIQCYVDTAALVKGYAIYRGVDSSALVKIDQVGTDAVVDGAVNFSDYNVVSDEGSYYYRINALDSCGNLSIASNLGKSIYLVNTTDNLALTNTLKWTAYEDWANGVDYYLIYKAEKNKFGVDAYDTLYVEPGMGNVITYTDDVSDYLDDKDNFLKNGQYCYYVVAVENGRGVPSDPSIGSGMALSNAVCTNMQPAMYIPNAFSPGTAVNNVFRPEGVYFDFTRYEMIIYNRWGEVVFETNDYYKGWDGSLSGGKYAPIGTYVYSIRFIDSNGEERSRKGTLTIVR</sequence>
<feature type="signal peptide" evidence="1">
    <location>
        <begin position="1"/>
        <end position="20"/>
    </location>
</feature>
<protein>
    <recommendedName>
        <fullName evidence="4">T9SS type B sorting domain-containing protein</fullName>
    </recommendedName>
</protein>
<dbReference type="Pfam" id="PF13585">
    <property type="entry name" value="CHU_C"/>
    <property type="match status" value="1"/>
</dbReference>
<dbReference type="Gene3D" id="2.60.40.10">
    <property type="entry name" value="Immunoglobulins"/>
    <property type="match status" value="2"/>
</dbReference>
<evidence type="ECO:0008006" key="4">
    <source>
        <dbReference type="Google" id="ProtNLM"/>
    </source>
</evidence>
<dbReference type="SUPFAM" id="SSF49265">
    <property type="entry name" value="Fibronectin type III"/>
    <property type="match status" value="1"/>
</dbReference>
<dbReference type="RefSeq" id="WP_160633618.1">
    <property type="nucleotide sequence ID" value="NZ_WWNE01000008.1"/>
</dbReference>
<gene>
    <name evidence="2" type="ORF">GQN54_11115</name>
</gene>
<dbReference type="InterPro" id="IPR003961">
    <property type="entry name" value="FN3_dom"/>
</dbReference>
<feature type="chain" id="PRO_5027111494" description="T9SS type B sorting domain-containing protein" evidence="1">
    <location>
        <begin position="21"/>
        <end position="1614"/>
    </location>
</feature>
<keyword evidence="3" id="KW-1185">Reference proteome</keyword>
<dbReference type="EMBL" id="WWNE01000008">
    <property type="protein sequence ID" value="NBG66665.1"/>
    <property type="molecule type" value="Genomic_DNA"/>
</dbReference>
<reference evidence="2 3" key="1">
    <citation type="submission" date="2019-12" db="EMBL/GenBank/DDBJ databases">
        <authorList>
            <person name="Zhao J."/>
        </authorList>
    </citation>
    <scope>NUCLEOTIDE SEQUENCE [LARGE SCALE GENOMIC DNA]</scope>
    <source>
        <strain evidence="2 3">S-15</strain>
    </source>
</reference>
<proteinExistence type="predicted"/>
<organism evidence="2 3">
    <name type="scientific">Acidiluteibacter ferrifornacis</name>
    <dbReference type="NCBI Taxonomy" id="2692424"/>
    <lineage>
        <taxon>Bacteria</taxon>
        <taxon>Pseudomonadati</taxon>
        <taxon>Bacteroidota</taxon>
        <taxon>Flavobacteriia</taxon>
        <taxon>Flavobacteriales</taxon>
        <taxon>Cryomorphaceae</taxon>
        <taxon>Acidiluteibacter</taxon>
    </lineage>
</organism>
<comment type="caution">
    <text evidence="2">The sequence shown here is derived from an EMBL/GenBank/DDBJ whole genome shotgun (WGS) entry which is preliminary data.</text>
</comment>
<accession>A0A6N9NQI5</accession>
<dbReference type="Proteomes" id="UP000470771">
    <property type="component" value="Unassembled WGS sequence"/>
</dbReference>
<name>A0A6N9NQI5_9FLAO</name>
<dbReference type="InterPro" id="IPR013783">
    <property type="entry name" value="Ig-like_fold"/>
</dbReference>
<evidence type="ECO:0000256" key="1">
    <source>
        <dbReference type="SAM" id="SignalP"/>
    </source>
</evidence>
<dbReference type="InterPro" id="IPR036116">
    <property type="entry name" value="FN3_sf"/>
</dbReference>